<dbReference type="InterPro" id="IPR001915">
    <property type="entry name" value="Peptidase_M48"/>
</dbReference>
<dbReference type="InterPro" id="IPR022919">
    <property type="entry name" value="Pept_M48_protease_HtpX"/>
</dbReference>
<feature type="binding site" evidence="12">
    <location>
        <position position="215"/>
    </location>
    <ligand>
        <name>Zn(2+)</name>
        <dbReference type="ChEBI" id="CHEBI:29105"/>
        <note>catalytic</note>
    </ligand>
</feature>
<keyword evidence="4 12" id="KW-0645">Protease</keyword>
<reference evidence="14 15" key="1">
    <citation type="journal article" date="2015" name="Proc. Natl. Acad. Sci. U.S.A.">
        <title>Cultivation of a human-associated TM7 phylotype reveals a reduced genome and epibiotic parasitic lifestyle.</title>
        <authorList>
            <person name="He X."/>
            <person name="McLean J.S."/>
            <person name="Edlund A."/>
            <person name="Yooseph S."/>
            <person name="Hall A.P."/>
            <person name="Liu S.Y."/>
            <person name="Dorrestein P.C."/>
            <person name="Esquenazi E."/>
            <person name="Hunter R.C."/>
            <person name="Cheng G."/>
            <person name="Nelson K.E."/>
            <person name="Lux R."/>
            <person name="Shi W."/>
        </authorList>
    </citation>
    <scope>NUCLEOTIDE SEQUENCE [LARGE SCALE GENOMIC DNA]</scope>
    <source>
        <strain evidence="14 15">TM7x</strain>
    </source>
</reference>
<evidence type="ECO:0000313" key="15">
    <source>
        <dbReference type="Proteomes" id="UP000030902"/>
    </source>
</evidence>
<dbReference type="HAMAP" id="MF_00188">
    <property type="entry name" value="Pept_M48_protease_HtpX"/>
    <property type="match status" value="1"/>
</dbReference>
<evidence type="ECO:0000256" key="4">
    <source>
        <dbReference type="ARBA" id="ARBA00022670"/>
    </source>
</evidence>
<evidence type="ECO:0000256" key="1">
    <source>
        <dbReference type="ARBA" id="ARBA00004651"/>
    </source>
</evidence>
<keyword evidence="3 12" id="KW-1003">Cell membrane</keyword>
<feature type="active site" evidence="12">
    <location>
        <position position="141"/>
    </location>
</feature>
<dbReference type="EC" id="3.4.24.-" evidence="12"/>
<keyword evidence="10 12" id="KW-0482">Metalloprotease</keyword>
<dbReference type="GO" id="GO:0008270">
    <property type="term" value="F:zinc ion binding"/>
    <property type="evidence" value="ECO:0007669"/>
    <property type="project" value="UniProtKB-UniRule"/>
</dbReference>
<dbReference type="NCBIfam" id="NF003425">
    <property type="entry name" value="PRK04897.1"/>
    <property type="match status" value="1"/>
</dbReference>
<evidence type="ECO:0000256" key="9">
    <source>
        <dbReference type="ARBA" id="ARBA00022989"/>
    </source>
</evidence>
<protein>
    <recommendedName>
        <fullName evidence="12">Protease HtpX homolog</fullName>
        <ecNumber evidence="12">3.4.24.-</ecNumber>
    </recommendedName>
</protein>
<keyword evidence="5 12" id="KW-0812">Transmembrane</keyword>
<evidence type="ECO:0000313" key="14">
    <source>
        <dbReference type="EMBL" id="AJA06560.1"/>
    </source>
</evidence>
<comment type="similarity">
    <text evidence="2 12">Belongs to the peptidase M48B family.</text>
</comment>
<feature type="binding site" evidence="12">
    <location>
        <position position="144"/>
    </location>
    <ligand>
        <name>Zn(2+)</name>
        <dbReference type="ChEBI" id="CHEBI:29105"/>
        <note>catalytic</note>
    </ligand>
</feature>
<dbReference type="Proteomes" id="UP000030902">
    <property type="component" value="Chromosome"/>
</dbReference>
<feature type="binding site" evidence="12">
    <location>
        <position position="140"/>
    </location>
    <ligand>
        <name>Zn(2+)</name>
        <dbReference type="ChEBI" id="CHEBI:29105"/>
        <note>catalytic</note>
    </ligand>
</feature>
<evidence type="ECO:0000256" key="11">
    <source>
        <dbReference type="ARBA" id="ARBA00023136"/>
    </source>
</evidence>
<feature type="transmembrane region" description="Helical" evidence="12">
    <location>
        <begin position="187"/>
        <end position="210"/>
    </location>
</feature>
<gene>
    <name evidence="12" type="primary">htpX</name>
    <name evidence="14" type="ORF">TM7x_02675</name>
</gene>
<organism evidence="14 15">
    <name type="scientific">Candidatus Nanosynbacter lyticus</name>
    <dbReference type="NCBI Taxonomy" id="2093824"/>
    <lineage>
        <taxon>Bacteria</taxon>
        <taxon>Candidatus Saccharimonadota</taxon>
        <taxon>Candidatus Saccharimonadia</taxon>
        <taxon>Candidatus Nanosynbacterales</taxon>
        <taxon>Candidatus Nanosynbacteraceae</taxon>
        <taxon>Candidatus Nanosynbacter</taxon>
    </lineage>
</organism>
<dbReference type="GO" id="GO:0005886">
    <property type="term" value="C:plasma membrane"/>
    <property type="evidence" value="ECO:0007669"/>
    <property type="project" value="UniProtKB-SubCell"/>
</dbReference>
<dbReference type="GO" id="GO:0004222">
    <property type="term" value="F:metalloendopeptidase activity"/>
    <property type="evidence" value="ECO:0007669"/>
    <property type="project" value="UniProtKB-UniRule"/>
</dbReference>
<name>A0A6S4GRB4_9BACT</name>
<dbReference type="KEGG" id="sox:TM7x_02675"/>
<dbReference type="PANTHER" id="PTHR43221:SF1">
    <property type="entry name" value="PROTEASE HTPX"/>
    <property type="match status" value="1"/>
</dbReference>
<keyword evidence="8 12" id="KW-0862">Zinc</keyword>
<accession>A0A6S4GRB4</accession>
<evidence type="ECO:0000256" key="10">
    <source>
        <dbReference type="ARBA" id="ARBA00023049"/>
    </source>
</evidence>
<dbReference type="Pfam" id="PF01435">
    <property type="entry name" value="Peptidase_M48"/>
    <property type="match status" value="1"/>
</dbReference>
<comment type="subcellular location">
    <subcellularLocation>
        <location evidence="1 12">Cell membrane</location>
        <topology evidence="1 12">Multi-pass membrane protein</topology>
    </subcellularLocation>
</comment>
<evidence type="ECO:0000256" key="5">
    <source>
        <dbReference type="ARBA" id="ARBA00022692"/>
    </source>
</evidence>
<evidence type="ECO:0000256" key="6">
    <source>
        <dbReference type="ARBA" id="ARBA00022723"/>
    </source>
</evidence>
<dbReference type="CDD" id="cd07340">
    <property type="entry name" value="M48B_Htpx_like"/>
    <property type="match status" value="1"/>
</dbReference>
<keyword evidence="11 12" id="KW-0472">Membrane</keyword>
<keyword evidence="7 12" id="KW-0378">Hydrolase</keyword>
<evidence type="ECO:0000259" key="13">
    <source>
        <dbReference type="Pfam" id="PF01435"/>
    </source>
</evidence>
<feature type="transmembrane region" description="Helical" evidence="12">
    <location>
        <begin position="12"/>
        <end position="33"/>
    </location>
</feature>
<feature type="domain" description="Peptidase M48" evidence="13">
    <location>
        <begin position="76"/>
        <end position="286"/>
    </location>
</feature>
<dbReference type="PANTHER" id="PTHR43221">
    <property type="entry name" value="PROTEASE HTPX"/>
    <property type="match status" value="1"/>
</dbReference>
<keyword evidence="6 12" id="KW-0479">Metal-binding</keyword>
<comment type="cofactor">
    <cofactor evidence="12">
        <name>Zn(2+)</name>
        <dbReference type="ChEBI" id="CHEBI:29105"/>
    </cofactor>
    <text evidence="12">Binds 1 zinc ion per subunit.</text>
</comment>
<evidence type="ECO:0000256" key="2">
    <source>
        <dbReference type="ARBA" id="ARBA00009779"/>
    </source>
</evidence>
<keyword evidence="15" id="KW-1185">Reference proteome</keyword>
<dbReference type="InterPro" id="IPR050083">
    <property type="entry name" value="HtpX_protease"/>
</dbReference>
<feature type="transmembrane region" description="Helical" evidence="12">
    <location>
        <begin position="39"/>
        <end position="58"/>
    </location>
</feature>
<feature type="transmembrane region" description="Helical" evidence="12">
    <location>
        <begin position="152"/>
        <end position="175"/>
    </location>
</feature>
<sequence length="291" mass="32177">MYNAVSQNKRNTVLIMAVFVAIIGIIGVFIGIVADSYSLSLIIFICAILYAWLQYFIAGKLAMAMTGAQEIEKNDAPELWRVVENLAITSGMPMPKVYIIDDPAPNAFATGRDPKHAIVGATTGLLEIMDKRELEAVMAHEMSHVRNYDIRVSMIAFGLVSAIGLFADLALRMMFYSDDRDREVSPIVYALGLVVVILAPILATITQLAVSRQREYLADASGVLLTRDTEGLASALEKLRQFGRPMQKQSSSTANLFMNNPLKPGFFSKLFSTHPPLEDRITRLRNNATKM</sequence>
<dbReference type="Gene3D" id="3.30.2010.10">
    <property type="entry name" value="Metalloproteases ('zincins'), catalytic domain"/>
    <property type="match status" value="1"/>
</dbReference>
<evidence type="ECO:0000256" key="8">
    <source>
        <dbReference type="ARBA" id="ARBA00022833"/>
    </source>
</evidence>
<dbReference type="AlphaFoldDB" id="A0A6S4GRB4"/>
<evidence type="ECO:0000256" key="7">
    <source>
        <dbReference type="ARBA" id="ARBA00022801"/>
    </source>
</evidence>
<dbReference type="GO" id="GO:0006508">
    <property type="term" value="P:proteolysis"/>
    <property type="evidence" value="ECO:0007669"/>
    <property type="project" value="UniProtKB-KW"/>
</dbReference>
<proteinExistence type="inferred from homology"/>
<evidence type="ECO:0000256" key="12">
    <source>
        <dbReference type="HAMAP-Rule" id="MF_00188"/>
    </source>
</evidence>
<dbReference type="RefSeq" id="WP_039327646.1">
    <property type="nucleotide sequence ID" value="NZ_CP007496.1"/>
</dbReference>
<keyword evidence="9 12" id="KW-1133">Transmembrane helix</keyword>
<evidence type="ECO:0000256" key="3">
    <source>
        <dbReference type="ARBA" id="ARBA00022475"/>
    </source>
</evidence>
<dbReference type="EMBL" id="CP007496">
    <property type="protein sequence ID" value="AJA06560.1"/>
    <property type="molecule type" value="Genomic_DNA"/>
</dbReference>